<keyword evidence="3" id="KW-1185">Reference proteome</keyword>
<evidence type="ECO:0000313" key="3">
    <source>
        <dbReference type="Proteomes" id="UP001250181"/>
    </source>
</evidence>
<gene>
    <name evidence="2" type="ORF">RND61_25560</name>
</gene>
<proteinExistence type="predicted"/>
<comment type="caution">
    <text evidence="2">The sequence shown here is derived from an EMBL/GenBank/DDBJ whole genome shotgun (WGS) entry which is preliminary data.</text>
</comment>
<name>A0ABU3QRL0_9ACTN</name>
<organism evidence="2 3">
    <name type="scientific">Streptomyces tamarix</name>
    <dbReference type="NCBI Taxonomy" id="3078565"/>
    <lineage>
        <taxon>Bacteria</taxon>
        <taxon>Bacillati</taxon>
        <taxon>Actinomycetota</taxon>
        <taxon>Actinomycetes</taxon>
        <taxon>Kitasatosporales</taxon>
        <taxon>Streptomycetaceae</taxon>
        <taxon>Streptomyces</taxon>
    </lineage>
</organism>
<sequence length="61" mass="6106">MTHAHGPVRQAPLPADGVSLLGTGVARPVPWLHDLTDGHGSAGSAPPNTAGDRPRPAPGRG</sequence>
<dbReference type="RefSeq" id="WP_315880449.1">
    <property type="nucleotide sequence ID" value="NZ_JAWCTQ010000041.1"/>
</dbReference>
<dbReference type="Proteomes" id="UP001250181">
    <property type="component" value="Unassembled WGS sequence"/>
</dbReference>
<feature type="region of interest" description="Disordered" evidence="1">
    <location>
        <begin position="1"/>
        <end position="61"/>
    </location>
</feature>
<protein>
    <submittedName>
        <fullName evidence="2">Uncharacterized protein</fullName>
    </submittedName>
</protein>
<accession>A0ABU3QRL0</accession>
<evidence type="ECO:0000313" key="2">
    <source>
        <dbReference type="EMBL" id="MDT9685405.1"/>
    </source>
</evidence>
<evidence type="ECO:0000256" key="1">
    <source>
        <dbReference type="SAM" id="MobiDB-lite"/>
    </source>
</evidence>
<dbReference type="EMBL" id="JAWCTQ010000041">
    <property type="protein sequence ID" value="MDT9685405.1"/>
    <property type="molecule type" value="Genomic_DNA"/>
</dbReference>
<reference evidence="2 3" key="1">
    <citation type="submission" date="2023-09" db="EMBL/GenBank/DDBJ databases">
        <title>Streptomyces sp. nov.: A antagonism against Alternaria gaisen Producing Streptochlin, Isolated from Tamarix root soil.</title>
        <authorList>
            <person name="Chen Y."/>
        </authorList>
    </citation>
    <scope>NUCLEOTIDE SEQUENCE [LARGE SCALE GENOMIC DNA]</scope>
    <source>
        <strain evidence="2 3">TRM76323</strain>
    </source>
</reference>